<dbReference type="InterPro" id="IPR027417">
    <property type="entry name" value="P-loop_NTPase"/>
</dbReference>
<evidence type="ECO:0000259" key="3">
    <source>
        <dbReference type="Pfam" id="PF21530"/>
    </source>
</evidence>
<dbReference type="Proteomes" id="UP000320333">
    <property type="component" value="Unassembled WGS sequence"/>
</dbReference>
<dbReference type="GO" id="GO:0006281">
    <property type="term" value="P:DNA repair"/>
    <property type="evidence" value="ECO:0007669"/>
    <property type="project" value="UniProtKB-KW"/>
</dbReference>
<dbReference type="GO" id="GO:0005524">
    <property type="term" value="F:ATP binding"/>
    <property type="evidence" value="ECO:0007669"/>
    <property type="project" value="UniProtKB-KW"/>
</dbReference>
<dbReference type="CDD" id="cd18809">
    <property type="entry name" value="SF1_C_RecD"/>
    <property type="match status" value="1"/>
</dbReference>
<keyword evidence="1" id="KW-0378">Hydrolase</keyword>
<dbReference type="EC" id="5.6.2.3" evidence="1"/>
<dbReference type="GO" id="GO:0006310">
    <property type="term" value="P:DNA recombination"/>
    <property type="evidence" value="ECO:0007669"/>
    <property type="project" value="UniProtKB-KW"/>
</dbReference>
<dbReference type="GO" id="GO:0000723">
    <property type="term" value="P:telomere maintenance"/>
    <property type="evidence" value="ECO:0007669"/>
    <property type="project" value="InterPro"/>
</dbReference>
<comment type="similarity">
    <text evidence="1">Belongs to the helicase family.</text>
</comment>
<keyword evidence="1" id="KW-0234">DNA repair</keyword>
<feature type="domain" description="DNA helicase Pif1-like 2B" evidence="3">
    <location>
        <begin position="430"/>
        <end position="466"/>
    </location>
</feature>
<comment type="catalytic activity">
    <reaction evidence="1">
        <text>ATP + H2O = ADP + phosphate + H(+)</text>
        <dbReference type="Rhea" id="RHEA:13065"/>
        <dbReference type="ChEBI" id="CHEBI:15377"/>
        <dbReference type="ChEBI" id="CHEBI:15378"/>
        <dbReference type="ChEBI" id="CHEBI:30616"/>
        <dbReference type="ChEBI" id="CHEBI:43474"/>
        <dbReference type="ChEBI" id="CHEBI:456216"/>
        <dbReference type="EC" id="5.6.2.3"/>
    </reaction>
</comment>
<evidence type="ECO:0000259" key="2">
    <source>
        <dbReference type="Pfam" id="PF05970"/>
    </source>
</evidence>
<keyword evidence="1" id="KW-0547">Nucleotide-binding</keyword>
<dbReference type="Gene3D" id="3.40.50.300">
    <property type="entry name" value="P-loop containing nucleotide triphosphate hydrolases"/>
    <property type="match status" value="2"/>
</dbReference>
<keyword evidence="1" id="KW-0227">DNA damage</keyword>
<comment type="caution">
    <text evidence="4">The sequence shown here is derived from an EMBL/GenBank/DDBJ whole genome shotgun (WGS) entry which is preliminary data.</text>
</comment>
<dbReference type="PANTHER" id="PTHR47642">
    <property type="entry name" value="ATP-DEPENDENT DNA HELICASE"/>
    <property type="match status" value="1"/>
</dbReference>
<dbReference type="InterPro" id="IPR051055">
    <property type="entry name" value="PIF1_helicase"/>
</dbReference>
<dbReference type="AlphaFoldDB" id="A0A507FRM0"/>
<sequence length="604" mass="67473">MSTLRKNHTDPLNTGRRPTIEPICSTELAAASKELLNLMCEGKSVYFTGKAGAGKTEVLSRFIHFRRSDPFMALKTLITAPTGIAASHISGSTLHSRFGLKPSPIPKHNSAQELVKRANQDINLLSRYILTDTLVIDEVSMVNKRDFEAISVAMGLLKSDFHACQKVVRYLTKKAEKRAKAQAKKEASRALESTCNVTPGHNLLSELKETATDMESWNFQLEPRTFFDKDAASKPFGGAQVVLSGDFYQLPPVERESEALVQYRQMVSLQFQGKDLEWHLSPYVFTGSEWGKLVRSGMKMVMLEKSFRHGDTDFTDFLDRLRVGEWDDDMIGLLQPRILSGDSHQEVQPIKLCAYRATAQDYNSQNLRKIQSPQVDFRSYDHVVEIEQLAPILKNLSESRNPYADSTDNIDGSTDGSLLDAHSMDFTSLPVPALLHLRIGAQVVLSKNQRIGSGLVNGTRGKVVDFYEAFDDLLQKKVKLPIVEFKLSTSATTATGHRKRPQYDTFMVGYENFSCQVTESRAIVRRQIPLRLGWGITIHRSQGMTLDSVIVDIPRSGAFAPGQAYVAFSRVKTLEGLSITRNLARESVFVSSAVKQFYSEAFAS</sequence>
<gene>
    <name evidence="4" type="ORF">CcCBS67573_g00819</name>
</gene>
<protein>
    <recommendedName>
        <fullName evidence="1">ATP-dependent DNA helicase</fullName>
        <ecNumber evidence="1">5.6.2.3</ecNumber>
    </recommendedName>
</protein>
<keyword evidence="5" id="KW-1185">Reference proteome</keyword>
<evidence type="ECO:0000313" key="4">
    <source>
        <dbReference type="EMBL" id="TPX77896.1"/>
    </source>
</evidence>
<evidence type="ECO:0000313" key="5">
    <source>
        <dbReference type="Proteomes" id="UP000320333"/>
    </source>
</evidence>
<comment type="cofactor">
    <cofactor evidence="1">
        <name>Mg(2+)</name>
        <dbReference type="ChEBI" id="CHEBI:18420"/>
    </cofactor>
</comment>
<feature type="domain" description="DNA helicase Pif1-like DEAD-box helicase" evidence="2">
    <location>
        <begin position="41"/>
        <end position="154"/>
    </location>
</feature>
<accession>A0A507FRM0</accession>
<dbReference type="Pfam" id="PF05970">
    <property type="entry name" value="PIF1"/>
    <property type="match status" value="1"/>
</dbReference>
<dbReference type="InterPro" id="IPR010285">
    <property type="entry name" value="DNA_helicase_pif1-like_DEAD"/>
</dbReference>
<dbReference type="GO" id="GO:0016887">
    <property type="term" value="F:ATP hydrolysis activity"/>
    <property type="evidence" value="ECO:0007669"/>
    <property type="project" value="RHEA"/>
</dbReference>
<dbReference type="GO" id="GO:0043139">
    <property type="term" value="F:5'-3' DNA helicase activity"/>
    <property type="evidence" value="ECO:0007669"/>
    <property type="project" value="UniProtKB-EC"/>
</dbReference>
<name>A0A507FRM0_9FUNG</name>
<reference evidence="4 5" key="1">
    <citation type="journal article" date="2019" name="Sci. Rep.">
        <title>Comparative genomics of chytrid fungi reveal insights into the obligate biotrophic and pathogenic lifestyle of Synchytrium endobioticum.</title>
        <authorList>
            <person name="van de Vossenberg B.T.L.H."/>
            <person name="Warris S."/>
            <person name="Nguyen H.D.T."/>
            <person name="van Gent-Pelzer M.P.E."/>
            <person name="Joly D.L."/>
            <person name="van de Geest H.C."/>
            <person name="Bonants P.J.M."/>
            <person name="Smith D.S."/>
            <person name="Levesque C.A."/>
            <person name="van der Lee T.A.J."/>
        </authorList>
    </citation>
    <scope>NUCLEOTIDE SEQUENCE [LARGE SCALE GENOMIC DNA]</scope>
    <source>
        <strain evidence="4 5">CBS 675.73</strain>
    </source>
</reference>
<dbReference type="InterPro" id="IPR049163">
    <property type="entry name" value="Pif1-like_2B_dom"/>
</dbReference>
<evidence type="ECO:0000256" key="1">
    <source>
        <dbReference type="RuleBase" id="RU363044"/>
    </source>
</evidence>
<dbReference type="OrthoDB" id="2126220at2759"/>
<keyword evidence="1" id="KW-0067">ATP-binding</keyword>
<organism evidence="4 5">
    <name type="scientific">Chytriomyces confervae</name>
    <dbReference type="NCBI Taxonomy" id="246404"/>
    <lineage>
        <taxon>Eukaryota</taxon>
        <taxon>Fungi</taxon>
        <taxon>Fungi incertae sedis</taxon>
        <taxon>Chytridiomycota</taxon>
        <taxon>Chytridiomycota incertae sedis</taxon>
        <taxon>Chytridiomycetes</taxon>
        <taxon>Chytridiales</taxon>
        <taxon>Chytriomycetaceae</taxon>
        <taxon>Chytriomyces</taxon>
    </lineage>
</organism>
<keyword evidence="1" id="KW-0347">Helicase</keyword>
<dbReference type="Pfam" id="PF21530">
    <property type="entry name" value="Pif1_2B_dom"/>
    <property type="match status" value="1"/>
</dbReference>
<dbReference type="STRING" id="246404.A0A507FRM0"/>
<proteinExistence type="inferred from homology"/>
<dbReference type="PANTHER" id="PTHR47642:SF7">
    <property type="entry name" value="ATP-DEPENDENT DNA HELICASE PIF1"/>
    <property type="match status" value="1"/>
</dbReference>
<dbReference type="EMBL" id="QEAP01000012">
    <property type="protein sequence ID" value="TPX77896.1"/>
    <property type="molecule type" value="Genomic_DNA"/>
</dbReference>
<keyword evidence="1" id="KW-0233">DNA recombination</keyword>
<dbReference type="SUPFAM" id="SSF52540">
    <property type="entry name" value="P-loop containing nucleoside triphosphate hydrolases"/>
    <property type="match status" value="2"/>
</dbReference>